<keyword evidence="2" id="KW-1185">Reference proteome</keyword>
<dbReference type="InterPro" id="IPR021615">
    <property type="entry name" value="Omp28"/>
</dbReference>
<sequence>MKKILLVLTVVSSFFYTSCSSDEKNDGDGDSSTTPLTSITASSNLSIVDKGDTVIFSATGNNGVNLTPNATFYVDGVQISGNTYVTSTVGTIDVYATHTPSGGTMMTAATMQVTINNVIRFNKKVLIEDFTGTWCGYCPRVAQAIDLVKAQTSDAVVVAIHRGNDPYNFTGAGALENQIGLTGYPTAMLNRNIDWEYPETSTSSVNQAVVMTVGANPKLGIAMETTTAGTTSTVDVKVKFGRPFTNLKLVVYALENGLIYDQTNYTSYFGGSSTIANFEHNHVLRSVLTSSILGEDITGNTNFDDNFTKSFTYTIPSSVNASNVQFVAVVLDSSGRAVNSRSVGANENQTFEIE</sequence>
<comment type="caution">
    <text evidence="1">The sequence shown here is derived from an EMBL/GenBank/DDBJ whole genome shotgun (WGS) entry which is preliminary data.</text>
</comment>
<organism evidence="1 2">
    <name type="scientific">Flavobacterium jumunjinense</name>
    <dbReference type="NCBI Taxonomy" id="998845"/>
    <lineage>
        <taxon>Bacteria</taxon>
        <taxon>Pseudomonadati</taxon>
        <taxon>Bacteroidota</taxon>
        <taxon>Flavobacteriia</taxon>
        <taxon>Flavobacteriales</taxon>
        <taxon>Flavobacteriaceae</taxon>
        <taxon>Flavobacterium</taxon>
    </lineage>
</organism>
<accession>A0ABV5GSI4</accession>
<dbReference type="SUPFAM" id="SSF52833">
    <property type="entry name" value="Thioredoxin-like"/>
    <property type="match status" value="1"/>
</dbReference>
<dbReference type="RefSeq" id="WP_236452917.1">
    <property type="nucleotide sequence ID" value="NZ_CBCSGE010000019.1"/>
</dbReference>
<dbReference type="Pfam" id="PF11551">
    <property type="entry name" value="Omp28"/>
    <property type="match status" value="1"/>
</dbReference>
<dbReference type="EMBL" id="JBHMEY010000071">
    <property type="protein sequence ID" value="MFB9098226.1"/>
    <property type="molecule type" value="Genomic_DNA"/>
</dbReference>
<dbReference type="InterPro" id="IPR036249">
    <property type="entry name" value="Thioredoxin-like_sf"/>
</dbReference>
<dbReference type="Gene3D" id="3.40.30.10">
    <property type="entry name" value="Glutaredoxin"/>
    <property type="match status" value="1"/>
</dbReference>
<evidence type="ECO:0000313" key="1">
    <source>
        <dbReference type="EMBL" id="MFB9098226.1"/>
    </source>
</evidence>
<proteinExistence type="predicted"/>
<dbReference type="InterPro" id="IPR013783">
    <property type="entry name" value="Ig-like_fold"/>
</dbReference>
<protein>
    <submittedName>
        <fullName evidence="1">Omp28-related outer membrane protein</fullName>
    </submittedName>
</protein>
<dbReference type="Gene3D" id="2.60.40.10">
    <property type="entry name" value="Immunoglobulins"/>
    <property type="match status" value="1"/>
</dbReference>
<name>A0ABV5GSI4_9FLAO</name>
<dbReference type="Proteomes" id="UP001589607">
    <property type="component" value="Unassembled WGS sequence"/>
</dbReference>
<evidence type="ECO:0000313" key="2">
    <source>
        <dbReference type="Proteomes" id="UP001589607"/>
    </source>
</evidence>
<gene>
    <name evidence="1" type="ORF">ACFFVF_17085</name>
</gene>
<reference evidence="1 2" key="1">
    <citation type="submission" date="2024-09" db="EMBL/GenBank/DDBJ databases">
        <authorList>
            <person name="Sun Q."/>
            <person name="Mori K."/>
        </authorList>
    </citation>
    <scope>NUCLEOTIDE SEQUENCE [LARGE SCALE GENOMIC DNA]</scope>
    <source>
        <strain evidence="1 2">CECT 7955</strain>
    </source>
</reference>